<protein>
    <submittedName>
        <fullName evidence="1">Uncharacterized protein</fullName>
    </submittedName>
</protein>
<sequence>MEPLTPASTARPPMARAAPCRHRYVLNKIYSAYMDWRRRDALVRLAPGGHVVSVFEAGSKIATATTTASNPTPAGEGQEDSLFVIMERDCGGELTFYHNCLHCWDLTCDQCIEVLENVADFGRRHTCASGHLP</sequence>
<accession>A0A194VK47</accession>
<evidence type="ECO:0000313" key="1">
    <source>
        <dbReference type="EMBL" id="KUI64343.1"/>
    </source>
</evidence>
<evidence type="ECO:0000313" key="2">
    <source>
        <dbReference type="Proteomes" id="UP000078559"/>
    </source>
</evidence>
<keyword evidence="2" id="KW-1185">Reference proteome</keyword>
<dbReference type="EMBL" id="KN796131">
    <property type="protein sequence ID" value="KUI64343.1"/>
    <property type="molecule type" value="Genomic_DNA"/>
</dbReference>
<proteinExistence type="predicted"/>
<organism evidence="1 2">
    <name type="scientific">Cytospora mali</name>
    <name type="common">Apple Valsa canker fungus</name>
    <name type="synonym">Valsa mali</name>
    <dbReference type="NCBI Taxonomy" id="578113"/>
    <lineage>
        <taxon>Eukaryota</taxon>
        <taxon>Fungi</taxon>
        <taxon>Dikarya</taxon>
        <taxon>Ascomycota</taxon>
        <taxon>Pezizomycotina</taxon>
        <taxon>Sordariomycetes</taxon>
        <taxon>Sordariomycetidae</taxon>
        <taxon>Diaporthales</taxon>
        <taxon>Cytosporaceae</taxon>
        <taxon>Cytospora</taxon>
    </lineage>
</organism>
<reference evidence="1" key="1">
    <citation type="submission" date="2014-12" db="EMBL/GenBank/DDBJ databases">
        <title>Genome Sequence of Valsa Canker Pathogens Uncovers a Specific Adaption of Colonization on Woody Bark.</title>
        <authorList>
            <person name="Yin Z."/>
            <person name="Liu H."/>
            <person name="Gao X."/>
            <person name="Li Z."/>
            <person name="Song N."/>
            <person name="Ke X."/>
            <person name="Dai Q."/>
            <person name="Wu Y."/>
            <person name="Sun Y."/>
            <person name="Xu J.-R."/>
            <person name="Kang Z.K."/>
            <person name="Wang L."/>
            <person name="Huang L."/>
        </authorList>
    </citation>
    <scope>NUCLEOTIDE SEQUENCE [LARGE SCALE GENOMIC DNA]</scope>
    <source>
        <strain evidence="1">03-8</strain>
    </source>
</reference>
<name>A0A194VK47_CYTMA</name>
<gene>
    <name evidence="1" type="ORF">VM1G_11148</name>
</gene>
<dbReference type="Proteomes" id="UP000078559">
    <property type="component" value="Unassembled WGS sequence"/>
</dbReference>
<dbReference type="AlphaFoldDB" id="A0A194VK47"/>
<dbReference type="OrthoDB" id="5210324at2759"/>